<protein>
    <recommendedName>
        <fullName evidence="2">Hydrophobin</fullName>
    </recommendedName>
</protein>
<evidence type="ECO:0000256" key="1">
    <source>
        <dbReference type="ARBA" id="ARBA00023157"/>
    </source>
</evidence>
<comment type="similarity">
    <text evidence="2">Belongs to the fungal hydrophobin family.</text>
</comment>
<dbReference type="STRING" id="344612.A1CNA4"/>
<dbReference type="InterPro" id="IPR001338">
    <property type="entry name" value="Class_I_Hydrophobin"/>
</dbReference>
<dbReference type="VEuPathDB" id="FungiDB:ACLA_018290"/>
<keyword evidence="4" id="KW-1185">Reference proteome</keyword>
<proteinExistence type="inferred from homology"/>
<dbReference type="SMART" id="SM00075">
    <property type="entry name" value="HYDRO"/>
    <property type="match status" value="1"/>
</dbReference>
<accession>A1CNA4</accession>
<feature type="chain" id="PRO_5013985646" description="Hydrophobin" evidence="2">
    <location>
        <begin position="17"/>
        <end position="144"/>
    </location>
</feature>
<dbReference type="OMA" id="NCCSEEQ"/>
<dbReference type="AlphaFoldDB" id="A1CNA4"/>
<reference evidence="3 4" key="1">
    <citation type="journal article" date="2008" name="PLoS Genet.">
        <title>Genomic islands in the pathogenic filamentous fungus Aspergillus fumigatus.</title>
        <authorList>
            <person name="Fedorova N.D."/>
            <person name="Khaldi N."/>
            <person name="Joardar V.S."/>
            <person name="Maiti R."/>
            <person name="Amedeo P."/>
            <person name="Anderson M.J."/>
            <person name="Crabtree J."/>
            <person name="Silva J.C."/>
            <person name="Badger J.H."/>
            <person name="Albarraq A."/>
            <person name="Angiuoli S."/>
            <person name="Bussey H."/>
            <person name="Bowyer P."/>
            <person name="Cotty P.J."/>
            <person name="Dyer P.S."/>
            <person name="Egan A."/>
            <person name="Galens K."/>
            <person name="Fraser-Liggett C.M."/>
            <person name="Haas B.J."/>
            <person name="Inman J.M."/>
            <person name="Kent R."/>
            <person name="Lemieux S."/>
            <person name="Malavazi I."/>
            <person name="Orvis J."/>
            <person name="Roemer T."/>
            <person name="Ronning C.M."/>
            <person name="Sundaram J.P."/>
            <person name="Sutton G."/>
            <person name="Turner G."/>
            <person name="Venter J.C."/>
            <person name="White O.R."/>
            <person name="Whitty B.R."/>
            <person name="Youngman P."/>
            <person name="Wolfe K.H."/>
            <person name="Goldman G.H."/>
            <person name="Wortman J.R."/>
            <person name="Jiang B."/>
            <person name="Denning D.W."/>
            <person name="Nierman W.C."/>
        </authorList>
    </citation>
    <scope>NUCLEOTIDE SEQUENCE [LARGE SCALE GENOMIC DNA]</scope>
    <source>
        <strain evidence="4">ATCC 1007 / CBS 513.65 / DSM 816 / NCTC 3887 / NRRL 1</strain>
    </source>
</reference>
<keyword evidence="2" id="KW-0732">Signal</keyword>
<evidence type="ECO:0000313" key="3">
    <source>
        <dbReference type="EMBL" id="EAW07125.1"/>
    </source>
</evidence>
<comment type="subcellular location">
    <subcellularLocation>
        <location evidence="2">Secreted</location>
        <location evidence="2">Cell wall</location>
    </subcellularLocation>
</comment>
<evidence type="ECO:0000313" key="4">
    <source>
        <dbReference type="Proteomes" id="UP000006701"/>
    </source>
</evidence>
<dbReference type="RefSeq" id="XP_001268551.1">
    <property type="nucleotide sequence ID" value="XM_001268550.1"/>
</dbReference>
<name>A1CNA4_ASPCL</name>
<dbReference type="OrthoDB" id="4225815at2759"/>
<dbReference type="HOGENOM" id="CLU_106380_1_0_1"/>
<gene>
    <name evidence="3" type="ORF">ACLA_018290</name>
</gene>
<dbReference type="EMBL" id="DS027059">
    <property type="protein sequence ID" value="EAW07125.1"/>
    <property type="molecule type" value="Genomic_DNA"/>
</dbReference>
<organism evidence="3 4">
    <name type="scientific">Aspergillus clavatus (strain ATCC 1007 / CBS 513.65 / DSM 816 / NCTC 3887 / NRRL 1 / QM 1276 / 107)</name>
    <dbReference type="NCBI Taxonomy" id="344612"/>
    <lineage>
        <taxon>Eukaryota</taxon>
        <taxon>Fungi</taxon>
        <taxon>Dikarya</taxon>
        <taxon>Ascomycota</taxon>
        <taxon>Pezizomycotina</taxon>
        <taxon>Eurotiomycetes</taxon>
        <taxon>Eurotiomycetidae</taxon>
        <taxon>Eurotiales</taxon>
        <taxon>Aspergillaceae</taxon>
        <taxon>Aspergillus</taxon>
        <taxon>Aspergillus subgen. Fumigati</taxon>
    </lineage>
</organism>
<dbReference type="GO" id="GO:0005199">
    <property type="term" value="F:structural constituent of cell wall"/>
    <property type="evidence" value="ECO:0007669"/>
    <property type="project" value="InterPro"/>
</dbReference>
<dbReference type="eggNOG" id="ENOG502T10M">
    <property type="taxonomic scope" value="Eukaryota"/>
</dbReference>
<dbReference type="KEGG" id="act:ACLA_018290"/>
<evidence type="ECO:0000256" key="2">
    <source>
        <dbReference type="RuleBase" id="RU365009"/>
    </source>
</evidence>
<dbReference type="Proteomes" id="UP000006701">
    <property type="component" value="Unassembled WGS sequence"/>
</dbReference>
<dbReference type="GeneID" id="4700909"/>
<keyword evidence="2" id="KW-0964">Secreted</keyword>
<sequence>MQFLAVVSLLAATALALPPATGSQAPNVHPVFDNANQYTLSQAQNKCGEKTTLSCCNHVSSVGDTTSVNYGLLNGLLGNTLSGPEGVGLLSGCTKLDVTALIGVNDLLNKQCQQNVACCQGTESTATGGLVNLALPCVALGSII</sequence>
<dbReference type="GO" id="GO:0009277">
    <property type="term" value="C:fungal-type cell wall"/>
    <property type="evidence" value="ECO:0007669"/>
    <property type="project" value="InterPro"/>
</dbReference>
<keyword evidence="1 2" id="KW-1015">Disulfide bond</keyword>
<feature type="signal peptide" evidence="2">
    <location>
        <begin position="1"/>
        <end position="16"/>
    </location>
</feature>
<keyword evidence="2" id="KW-0134">Cell wall</keyword>
<dbReference type="Pfam" id="PF01185">
    <property type="entry name" value="Hydrophobin"/>
    <property type="match status" value="1"/>
</dbReference>